<dbReference type="SUPFAM" id="SSF52540">
    <property type="entry name" value="P-loop containing nucleoside triphosphate hydrolases"/>
    <property type="match status" value="1"/>
</dbReference>
<dbReference type="GO" id="GO:0006270">
    <property type="term" value="P:DNA replication initiation"/>
    <property type="evidence" value="ECO:0007669"/>
    <property type="project" value="TreeGrafter"/>
</dbReference>
<proteinExistence type="predicted"/>
<reference evidence="1 2" key="1">
    <citation type="submission" date="2019-03" db="EMBL/GenBank/DDBJ databases">
        <title>Genomic Encyclopedia of Type Strains, Phase IV (KMG-IV): sequencing the most valuable type-strain genomes for metagenomic binning, comparative biology and taxonomic classification.</title>
        <authorList>
            <person name="Goeker M."/>
        </authorList>
    </citation>
    <scope>NUCLEOTIDE SEQUENCE [LARGE SCALE GENOMIC DNA]</scope>
    <source>
        <strain evidence="1 2">DSM 18063</strain>
    </source>
</reference>
<comment type="caution">
    <text evidence="1">The sequence shown here is derived from an EMBL/GenBank/DDBJ whole genome shotgun (WGS) entry which is preliminary data.</text>
</comment>
<evidence type="ECO:0000313" key="1">
    <source>
        <dbReference type="EMBL" id="TCP44038.1"/>
    </source>
</evidence>
<dbReference type="PANTHER" id="PTHR30050:SF5">
    <property type="entry name" value="DNAA REGULATORY INACTIVATOR HDA"/>
    <property type="match status" value="1"/>
</dbReference>
<dbReference type="PANTHER" id="PTHR30050">
    <property type="entry name" value="CHROMOSOMAL REPLICATION INITIATOR PROTEIN DNAA"/>
    <property type="match status" value="1"/>
</dbReference>
<gene>
    <name evidence="1" type="ORF">EV662_101124</name>
</gene>
<dbReference type="GO" id="GO:0005886">
    <property type="term" value="C:plasma membrane"/>
    <property type="evidence" value="ECO:0007669"/>
    <property type="project" value="TreeGrafter"/>
</dbReference>
<sequence length="228" mass="23641">MARQLAFDLPVRPARGRAAFFVAPANDIAVAQIDGWRGWPEGKLALIGPEGSGKTHLAHVWAELSGAAVVYAADLPGADLPALAETGAVAVENAQCIGGNGPAEAALFHLHNLLRAGGGALLITARTPPRDWGLALPDLASRMQATASVHLNPPDDALLAAVLVKLFADRQIAVKPDLIGYLVGRIERSFGAAAETVAAIDREALATGRKPGIPLARTVLDKTGPEGR</sequence>
<dbReference type="Gene3D" id="3.40.50.300">
    <property type="entry name" value="P-loop containing nucleotide triphosphate hydrolases"/>
    <property type="match status" value="1"/>
</dbReference>
<protein>
    <submittedName>
        <fullName evidence="1">DnaA protein</fullName>
    </submittedName>
</protein>
<dbReference type="GO" id="GO:0003688">
    <property type="term" value="F:DNA replication origin binding"/>
    <property type="evidence" value="ECO:0007669"/>
    <property type="project" value="TreeGrafter"/>
</dbReference>
<organism evidence="1 2">
    <name type="scientific">Rhodovulum marinum</name>
    <dbReference type="NCBI Taxonomy" id="320662"/>
    <lineage>
        <taxon>Bacteria</taxon>
        <taxon>Pseudomonadati</taxon>
        <taxon>Pseudomonadota</taxon>
        <taxon>Alphaproteobacteria</taxon>
        <taxon>Rhodobacterales</taxon>
        <taxon>Paracoccaceae</taxon>
        <taxon>Rhodovulum</taxon>
    </lineage>
</organism>
<name>A0A4R2Q7Y7_9RHOB</name>
<dbReference type="Gene3D" id="1.10.8.60">
    <property type="match status" value="1"/>
</dbReference>
<keyword evidence="2" id="KW-1185">Reference proteome</keyword>
<dbReference type="EMBL" id="SLXP01000001">
    <property type="protein sequence ID" value="TCP44038.1"/>
    <property type="molecule type" value="Genomic_DNA"/>
</dbReference>
<dbReference type="InterPro" id="IPR027417">
    <property type="entry name" value="P-loop_NTPase"/>
</dbReference>
<evidence type="ECO:0000313" key="2">
    <source>
        <dbReference type="Proteomes" id="UP000294835"/>
    </source>
</evidence>
<dbReference type="RefSeq" id="WP_132460194.1">
    <property type="nucleotide sequence ID" value="NZ_SLXP01000001.1"/>
</dbReference>
<dbReference type="OrthoDB" id="7390113at2"/>
<dbReference type="AlphaFoldDB" id="A0A4R2Q7Y7"/>
<accession>A0A4R2Q7Y7</accession>
<dbReference type="Proteomes" id="UP000294835">
    <property type="component" value="Unassembled WGS sequence"/>
</dbReference>